<dbReference type="InterPro" id="IPR052748">
    <property type="entry name" value="ISR_Activator"/>
</dbReference>
<gene>
    <name evidence="3" type="ORF">PACLA_8A087247</name>
</gene>
<dbReference type="OrthoDB" id="2384430at2759"/>
<dbReference type="SMART" id="SM00671">
    <property type="entry name" value="SEL1"/>
    <property type="match status" value="6"/>
</dbReference>
<dbReference type="PANTHER" id="PTHR45011">
    <property type="entry name" value="DAP3-BINDING CELL DEATH ENHANCER 1"/>
    <property type="match status" value="1"/>
</dbReference>
<comment type="caution">
    <text evidence="3">The sequence shown here is derived from an EMBL/GenBank/DDBJ whole genome shotgun (WGS) entry which is preliminary data.</text>
</comment>
<protein>
    <submittedName>
        <fullName evidence="3">Death ligand signal enhancer</fullName>
    </submittedName>
</protein>
<feature type="compositionally biased region" description="Polar residues" evidence="2">
    <location>
        <begin position="465"/>
        <end position="479"/>
    </location>
</feature>
<dbReference type="EMBL" id="CACRXK020005787">
    <property type="protein sequence ID" value="CAB4007401.1"/>
    <property type="molecule type" value="Genomic_DNA"/>
</dbReference>
<evidence type="ECO:0000256" key="2">
    <source>
        <dbReference type="SAM" id="MobiDB-lite"/>
    </source>
</evidence>
<sequence length="516" mass="57203">MWRTFVVSVLHKQVGLLRNSSGYGSSWICSVHKAGHECSDGNVRPSVTDSQNVITNQNVGKAQNTVVGLLLKLHDGCNDKHPSKVETHIPFIQNLLDDINRHTDPAQGSKNSDLTICTKTGRNGKGSRFGFKNIFMDFQKWCYGVVVVSSLISWHRLLFKDGRKSDNKATSVWNIYDFVNVSEPLRVLPTNSPAKPIDPLDAACSSFENAMADCTAVTENALAIRFSTLKLYEKALKFFQSASRKGNVAAHFNVGLCYEEGLGTAQDISKAVSSYTMAASHGHQNAAFNLGIIFLQGTHYSGKENDGLEMMERAAKGGLVKAQRFLGLYYANDSNKHYDMKNSVQWLKMASEQKDAKAQYHLGICYERGLGVARNMEKAKQMYGRAAENGHAGAQYNYAVFHEQGLGGLSVDKHEALRWYSTAAENGNVNAKENLKFLQKEIGFQKRTPNLLERLFSNVWISEQPTSSAGTMPRCSSSPDRLFMQSDLDSSQSPHESRAGEQQSIVSEDSKCIWVI</sequence>
<dbReference type="AlphaFoldDB" id="A0A7D9EFW7"/>
<dbReference type="InterPro" id="IPR006597">
    <property type="entry name" value="Sel1-like"/>
</dbReference>
<reference evidence="3" key="1">
    <citation type="submission" date="2020-04" db="EMBL/GenBank/DDBJ databases">
        <authorList>
            <person name="Alioto T."/>
            <person name="Alioto T."/>
            <person name="Gomez Garrido J."/>
        </authorList>
    </citation>
    <scope>NUCLEOTIDE SEQUENCE</scope>
    <source>
        <strain evidence="3">A484AB</strain>
    </source>
</reference>
<organism evidence="3 4">
    <name type="scientific">Paramuricea clavata</name>
    <name type="common">Red gorgonian</name>
    <name type="synonym">Violescent sea-whip</name>
    <dbReference type="NCBI Taxonomy" id="317549"/>
    <lineage>
        <taxon>Eukaryota</taxon>
        <taxon>Metazoa</taxon>
        <taxon>Cnidaria</taxon>
        <taxon>Anthozoa</taxon>
        <taxon>Octocorallia</taxon>
        <taxon>Malacalcyonacea</taxon>
        <taxon>Plexauridae</taxon>
        <taxon>Paramuricea</taxon>
    </lineage>
</organism>
<keyword evidence="1" id="KW-0175">Coiled coil</keyword>
<feature type="compositionally biased region" description="Polar residues" evidence="2">
    <location>
        <begin position="487"/>
        <end position="504"/>
    </location>
</feature>
<feature type="coiled-coil region" evidence="1">
    <location>
        <begin position="421"/>
        <end position="448"/>
    </location>
</feature>
<evidence type="ECO:0000256" key="1">
    <source>
        <dbReference type="SAM" id="Coils"/>
    </source>
</evidence>
<dbReference type="Gene3D" id="1.25.40.10">
    <property type="entry name" value="Tetratricopeptide repeat domain"/>
    <property type="match status" value="2"/>
</dbReference>
<name>A0A7D9EFW7_PARCT</name>
<dbReference type="SUPFAM" id="SSF81901">
    <property type="entry name" value="HCP-like"/>
    <property type="match status" value="1"/>
</dbReference>
<dbReference type="Pfam" id="PF08238">
    <property type="entry name" value="Sel1"/>
    <property type="match status" value="6"/>
</dbReference>
<evidence type="ECO:0000313" key="4">
    <source>
        <dbReference type="Proteomes" id="UP001152795"/>
    </source>
</evidence>
<feature type="region of interest" description="Disordered" evidence="2">
    <location>
        <begin position="465"/>
        <end position="504"/>
    </location>
</feature>
<dbReference type="PANTHER" id="PTHR45011:SF1">
    <property type="entry name" value="DAP3-BINDING CELL DEATH ENHANCER 1"/>
    <property type="match status" value="1"/>
</dbReference>
<evidence type="ECO:0000313" key="3">
    <source>
        <dbReference type="EMBL" id="CAB4007401.1"/>
    </source>
</evidence>
<dbReference type="InterPro" id="IPR011990">
    <property type="entry name" value="TPR-like_helical_dom_sf"/>
</dbReference>
<proteinExistence type="predicted"/>
<accession>A0A7D9EFW7</accession>
<keyword evidence="4" id="KW-1185">Reference proteome</keyword>
<dbReference type="Proteomes" id="UP001152795">
    <property type="component" value="Unassembled WGS sequence"/>
</dbReference>